<dbReference type="PANTHER" id="PTHR42850:SF7">
    <property type="entry name" value="BIS(5'-NUCLEOSYL)-TETRAPHOSPHATASE PRPE [ASYMMETRICAL]"/>
    <property type="match status" value="1"/>
</dbReference>
<evidence type="ECO:0000259" key="1">
    <source>
        <dbReference type="Pfam" id="PF00149"/>
    </source>
</evidence>
<dbReference type="InterPro" id="IPR029052">
    <property type="entry name" value="Metallo-depent_PP-like"/>
</dbReference>
<reference evidence="3" key="1">
    <citation type="journal article" date="2019" name="Int. J. Syst. Evol. Microbiol.">
        <title>The Global Catalogue of Microorganisms (GCM) 10K type strain sequencing project: providing services to taxonomists for standard genome sequencing and annotation.</title>
        <authorList>
            <consortium name="The Broad Institute Genomics Platform"/>
            <consortium name="The Broad Institute Genome Sequencing Center for Infectious Disease"/>
            <person name="Wu L."/>
            <person name="Ma J."/>
        </authorList>
    </citation>
    <scope>NUCLEOTIDE SEQUENCE [LARGE SCALE GENOMIC DNA]</scope>
    <source>
        <strain evidence="3">CGMCC 4.1469</strain>
    </source>
</reference>
<evidence type="ECO:0000313" key="2">
    <source>
        <dbReference type="EMBL" id="MFC5455979.1"/>
    </source>
</evidence>
<evidence type="ECO:0000313" key="3">
    <source>
        <dbReference type="Proteomes" id="UP001596052"/>
    </source>
</evidence>
<proteinExistence type="predicted"/>
<dbReference type="SUPFAM" id="SSF56300">
    <property type="entry name" value="Metallo-dependent phosphatases"/>
    <property type="match status" value="1"/>
</dbReference>
<dbReference type="Pfam" id="PF00149">
    <property type="entry name" value="Metallophos"/>
    <property type="match status" value="1"/>
</dbReference>
<dbReference type="Gene3D" id="3.60.21.10">
    <property type="match status" value="1"/>
</dbReference>
<keyword evidence="3" id="KW-1185">Reference proteome</keyword>
<feature type="domain" description="Calcineurin-like phosphoesterase" evidence="1">
    <location>
        <begin position="8"/>
        <end position="109"/>
    </location>
</feature>
<dbReference type="InterPro" id="IPR050126">
    <property type="entry name" value="Ap4A_hydrolase"/>
</dbReference>
<gene>
    <name evidence="2" type="ORF">ACFQDI_14035</name>
</gene>
<dbReference type="PANTHER" id="PTHR42850">
    <property type="entry name" value="METALLOPHOSPHOESTERASE"/>
    <property type="match status" value="1"/>
</dbReference>
<accession>A0ABW0KRE2</accession>
<organism evidence="2 3">
    <name type="scientific">Prosthecobacter fluviatilis</name>
    <dbReference type="NCBI Taxonomy" id="445931"/>
    <lineage>
        <taxon>Bacteria</taxon>
        <taxon>Pseudomonadati</taxon>
        <taxon>Verrucomicrobiota</taxon>
        <taxon>Verrucomicrobiia</taxon>
        <taxon>Verrucomicrobiales</taxon>
        <taxon>Verrucomicrobiaceae</taxon>
        <taxon>Prosthecobacter</taxon>
    </lineage>
</organism>
<dbReference type="InterPro" id="IPR004843">
    <property type="entry name" value="Calcineurin-like_PHP"/>
</dbReference>
<name>A0ABW0KRE2_9BACT</name>
<dbReference type="EMBL" id="JBHSMQ010000004">
    <property type="protein sequence ID" value="MFC5455979.1"/>
    <property type="molecule type" value="Genomic_DNA"/>
</dbReference>
<dbReference type="RefSeq" id="WP_377167707.1">
    <property type="nucleotide sequence ID" value="NZ_JBHSMQ010000004.1"/>
</dbReference>
<dbReference type="InterPro" id="IPR006186">
    <property type="entry name" value="Ser/Thr-sp_prot-phosphatase"/>
</dbReference>
<protein>
    <submittedName>
        <fullName evidence="2">Metallophosphoesterase</fullName>
    </submittedName>
</protein>
<comment type="caution">
    <text evidence="2">The sequence shown here is derived from an EMBL/GenBank/DDBJ whole genome shotgun (WGS) entry which is preliminary data.</text>
</comment>
<dbReference type="Proteomes" id="UP001596052">
    <property type="component" value="Unassembled WGS sequence"/>
</dbReference>
<dbReference type="PRINTS" id="PR00114">
    <property type="entry name" value="STPHPHTASE"/>
</dbReference>
<sequence>MKTQPYDLIGDIHGQHDKLTNLLGKLGYLPYGSGFRHPEGRKVIFLGDYIDRGPKVREVLLTVRGMVEVGDALAIMGNHEYNAVCYHTPDGKGGWLREHCEEKNRQVTATLRAFEGRETEWADWLEWMKRLPMFLDLGALRCVHACWDTRRIKRLMGHSVADPAFLRTSATSLTPEHRAIENVLKGPEIPATDGNLFHDKDGTFRNTIRARWWDIRKGLTVSDLVMPPGSMSDSMKVDPWVLNRLPNYEPEEPPVFFGHYWLPANAPKAPQAPNIACLDFSGGLDGPLVAYRWDGEKTLNAEKFAISDLN</sequence>